<dbReference type="AlphaFoldDB" id="A0A9N9NP43"/>
<feature type="region of interest" description="Disordered" evidence="1">
    <location>
        <begin position="124"/>
        <end position="166"/>
    </location>
</feature>
<dbReference type="GO" id="GO:0003729">
    <property type="term" value="F:mRNA binding"/>
    <property type="evidence" value="ECO:0007669"/>
    <property type="project" value="TreeGrafter"/>
</dbReference>
<gene>
    <name evidence="3" type="ORF">DERYTH_LOCUS16434</name>
</gene>
<feature type="compositionally biased region" description="Low complexity" evidence="1">
    <location>
        <begin position="721"/>
        <end position="738"/>
    </location>
</feature>
<dbReference type="CDD" id="cd21134">
    <property type="entry name" value="YTH"/>
    <property type="match status" value="1"/>
</dbReference>
<dbReference type="EMBL" id="CAJVPY010014320">
    <property type="protein sequence ID" value="CAG8745892.1"/>
    <property type="molecule type" value="Genomic_DNA"/>
</dbReference>
<evidence type="ECO:0000259" key="2">
    <source>
        <dbReference type="PROSITE" id="PS50882"/>
    </source>
</evidence>
<feature type="compositionally biased region" description="Low complexity" evidence="1">
    <location>
        <begin position="208"/>
        <end position="222"/>
    </location>
</feature>
<feature type="region of interest" description="Disordered" evidence="1">
    <location>
        <begin position="181"/>
        <end position="230"/>
    </location>
</feature>
<feature type="compositionally biased region" description="Polar residues" evidence="1">
    <location>
        <begin position="418"/>
        <end position="439"/>
    </location>
</feature>
<protein>
    <submittedName>
        <fullName evidence="3">14683_t:CDS:1</fullName>
    </submittedName>
</protein>
<feature type="region of interest" description="Disordered" evidence="1">
    <location>
        <begin position="415"/>
        <end position="456"/>
    </location>
</feature>
<dbReference type="InterPro" id="IPR007275">
    <property type="entry name" value="YTH_domain"/>
</dbReference>
<dbReference type="Pfam" id="PF04146">
    <property type="entry name" value="YTH"/>
    <property type="match status" value="1"/>
</dbReference>
<dbReference type="Gene3D" id="3.10.590.10">
    <property type="entry name" value="ph1033 like domains"/>
    <property type="match status" value="1"/>
</dbReference>
<comment type="caution">
    <text evidence="3">The sequence shown here is derived from an EMBL/GenBank/DDBJ whole genome shotgun (WGS) entry which is preliminary data.</text>
</comment>
<feature type="compositionally biased region" description="Polar residues" evidence="1">
    <location>
        <begin position="1"/>
        <end position="10"/>
    </location>
</feature>
<feature type="compositionally biased region" description="Low complexity" evidence="1">
    <location>
        <begin position="124"/>
        <end position="142"/>
    </location>
</feature>
<dbReference type="GO" id="GO:1990247">
    <property type="term" value="F:N6-methyladenosine-containing RNA reader activity"/>
    <property type="evidence" value="ECO:0007669"/>
    <property type="project" value="TreeGrafter"/>
</dbReference>
<accession>A0A9N9NP43</accession>
<dbReference type="InterPro" id="IPR045168">
    <property type="entry name" value="YTH_prot"/>
</dbReference>
<organism evidence="3 4">
    <name type="scientific">Dentiscutata erythropus</name>
    <dbReference type="NCBI Taxonomy" id="1348616"/>
    <lineage>
        <taxon>Eukaryota</taxon>
        <taxon>Fungi</taxon>
        <taxon>Fungi incertae sedis</taxon>
        <taxon>Mucoromycota</taxon>
        <taxon>Glomeromycotina</taxon>
        <taxon>Glomeromycetes</taxon>
        <taxon>Diversisporales</taxon>
        <taxon>Gigasporaceae</taxon>
        <taxon>Dentiscutata</taxon>
    </lineage>
</organism>
<reference evidence="3" key="1">
    <citation type="submission" date="2021-06" db="EMBL/GenBank/DDBJ databases">
        <authorList>
            <person name="Kallberg Y."/>
            <person name="Tangrot J."/>
            <person name="Rosling A."/>
        </authorList>
    </citation>
    <scope>NUCLEOTIDE SEQUENCE</scope>
    <source>
        <strain evidence="3">MA453B</strain>
    </source>
</reference>
<feature type="region of interest" description="Disordered" evidence="1">
    <location>
        <begin position="1"/>
        <end position="49"/>
    </location>
</feature>
<dbReference type="PANTHER" id="PTHR12357:SF89">
    <property type="entry name" value="YTH DOMAIN-CONTAINING FAMILY PROTEIN"/>
    <property type="match status" value="1"/>
</dbReference>
<feature type="compositionally biased region" description="Basic and acidic residues" evidence="1">
    <location>
        <begin position="186"/>
        <end position="197"/>
    </location>
</feature>
<feature type="domain" description="YTH" evidence="2">
    <location>
        <begin position="535"/>
        <end position="670"/>
    </location>
</feature>
<dbReference type="PANTHER" id="PTHR12357">
    <property type="entry name" value="YTH YT521-B HOMOLOGY DOMAIN-CONTAINING"/>
    <property type="match status" value="1"/>
</dbReference>
<feature type="compositionally biased region" description="Polar residues" evidence="1">
    <location>
        <begin position="143"/>
        <end position="166"/>
    </location>
</feature>
<keyword evidence="4" id="KW-1185">Reference proteome</keyword>
<evidence type="ECO:0000313" key="3">
    <source>
        <dbReference type="EMBL" id="CAG8745892.1"/>
    </source>
</evidence>
<sequence>MANEHPQPNITHAEEGLLFQPAQQSMYGSIGRSFSASPPPRISNNNNSGYGGAYDMEATLKSSLSALTDDEPGEWEKVIRSPGLEDSPKESIGFKPIRAATLPPTLPSQSDHNSNVYSTTIVAPSTPSPWTSSTPFSSNPSSIQTHPLNNTEYFPSQTPDQYSNYSNGLFRRSVTLNSSIQGNGTIHDDKGHIKFEHGQGGPLDYYDTNPSTSAVAPSSPTNYFPQPQQVHYPFRSFGNALQQQPHSQSQQSQLQYQQFQLHFTSVATDVLHRGNGGVITDDDVTGSMALYDPTNSDDIMLQPRDTGKFTSGNDGKDFSNELKLDIRGLQPMMTAPPGLEFRSPASPRSEHAEQYFSSTLVAGLTSPPLTSVNPNQNIFASDITGNVAGGQTITDLTNSLNNMSITNGSIEMRKETSPDISNVQVSGQSTSNKQQTKSWASIAKTPKTSKPPPVNTSQEMLSGTYSTVISPSSAVSPTSTYASRPLSAPTGLWRDKSKIIGTPTSNGIGSTYTSSSMVPPLSIPPVPSTSKKDMSQWIAARGYNPKTFNCKPLNYDIWASTEIGNRRLDKAFRDNADKGPIYLFFSVNASGHFCGMAEMLTPVDYTTSSSVWAQDKWKGVFKVKWIFVKDIPNGQLRHIRIVNNENKPVTNSRDTQELYPEPGREMLKIFFDYRSKTSILDDFEFYDKRQVEMRKDALPTSPGVTANAFANMTPVSEPNPNTNIGSLNNVNLNGNVDNQNDDSDN</sequence>
<evidence type="ECO:0000256" key="1">
    <source>
        <dbReference type="SAM" id="MobiDB-lite"/>
    </source>
</evidence>
<dbReference type="Proteomes" id="UP000789405">
    <property type="component" value="Unassembled WGS sequence"/>
</dbReference>
<feature type="region of interest" description="Disordered" evidence="1">
    <location>
        <begin position="712"/>
        <end position="745"/>
    </location>
</feature>
<dbReference type="GO" id="GO:0061157">
    <property type="term" value="P:mRNA destabilization"/>
    <property type="evidence" value="ECO:0007669"/>
    <property type="project" value="TreeGrafter"/>
</dbReference>
<dbReference type="PROSITE" id="PS50882">
    <property type="entry name" value="YTH"/>
    <property type="match status" value="1"/>
</dbReference>
<dbReference type="OrthoDB" id="306690at2759"/>
<dbReference type="GO" id="GO:0005737">
    <property type="term" value="C:cytoplasm"/>
    <property type="evidence" value="ECO:0007669"/>
    <property type="project" value="TreeGrafter"/>
</dbReference>
<evidence type="ECO:0000313" key="4">
    <source>
        <dbReference type="Proteomes" id="UP000789405"/>
    </source>
</evidence>
<proteinExistence type="predicted"/>
<name>A0A9N9NP43_9GLOM</name>